<evidence type="ECO:0000313" key="5">
    <source>
        <dbReference type="Proteomes" id="UP001500729"/>
    </source>
</evidence>
<feature type="signal peptide" evidence="3">
    <location>
        <begin position="1"/>
        <end position="31"/>
    </location>
</feature>
<keyword evidence="2" id="KW-0472">Membrane</keyword>
<dbReference type="InterPro" id="IPR046657">
    <property type="entry name" value="DUF6766"/>
</dbReference>
<evidence type="ECO:0000256" key="2">
    <source>
        <dbReference type="SAM" id="Phobius"/>
    </source>
</evidence>
<name>A0ABP3NUM4_SACER</name>
<gene>
    <name evidence="4" type="ORF">GCM10009533_59660</name>
</gene>
<evidence type="ECO:0000313" key="4">
    <source>
        <dbReference type="EMBL" id="GAA0553688.1"/>
    </source>
</evidence>
<feature type="chain" id="PRO_5045942960" evidence="3">
    <location>
        <begin position="32"/>
        <end position="228"/>
    </location>
</feature>
<keyword evidence="2" id="KW-0812">Transmembrane</keyword>
<proteinExistence type="predicted"/>
<keyword evidence="5" id="KW-1185">Reference proteome</keyword>
<accession>A0ABP3NUM4</accession>
<sequence>MGAPARSLRNNGLSIAFGVLFLAALAGQALAGHAEFNEEQSSHGLPGIGLGSYLMSSQFAVDVVENWRSEYLQFFLYVYATVWLLQLGSPESKPAERMGDETDPEQEVGRWSRRRSPPSARARGARRKLFSVSLGLVMGTIFLASWGVQAWSGWSAYNYQQVEQHHRASVGFAEYLTSGDFWSRTSQNWQSEFLAVGSMAVFSVYLRQRGSPESKPVGAPHSATEESG</sequence>
<feature type="transmembrane region" description="Helical" evidence="2">
    <location>
        <begin position="71"/>
        <end position="88"/>
    </location>
</feature>
<keyword evidence="2" id="KW-1133">Transmembrane helix</keyword>
<keyword evidence="3" id="KW-0732">Signal</keyword>
<dbReference type="EMBL" id="BAAAGS010000061">
    <property type="protein sequence ID" value="GAA0553688.1"/>
    <property type="molecule type" value="Genomic_DNA"/>
</dbReference>
<dbReference type="RefSeq" id="WP_009944684.1">
    <property type="nucleotide sequence ID" value="NZ_BAAAGS010000061.1"/>
</dbReference>
<dbReference type="Proteomes" id="UP001500729">
    <property type="component" value="Unassembled WGS sequence"/>
</dbReference>
<feature type="transmembrane region" description="Helical" evidence="2">
    <location>
        <begin position="129"/>
        <end position="148"/>
    </location>
</feature>
<evidence type="ECO:0000256" key="1">
    <source>
        <dbReference type="SAM" id="MobiDB-lite"/>
    </source>
</evidence>
<comment type="caution">
    <text evidence="4">The sequence shown here is derived from an EMBL/GenBank/DDBJ whole genome shotgun (WGS) entry which is preliminary data.</text>
</comment>
<organism evidence="4 5">
    <name type="scientific">Saccharopolyspora erythraea</name>
    <name type="common">Streptomyces erythraeus</name>
    <dbReference type="NCBI Taxonomy" id="1836"/>
    <lineage>
        <taxon>Bacteria</taxon>
        <taxon>Bacillati</taxon>
        <taxon>Actinomycetota</taxon>
        <taxon>Actinomycetes</taxon>
        <taxon>Pseudonocardiales</taxon>
        <taxon>Pseudonocardiaceae</taxon>
        <taxon>Saccharopolyspora</taxon>
    </lineage>
</organism>
<reference evidence="5" key="1">
    <citation type="journal article" date="2019" name="Int. J. Syst. Evol. Microbiol.">
        <title>The Global Catalogue of Microorganisms (GCM) 10K type strain sequencing project: providing services to taxonomists for standard genome sequencing and annotation.</title>
        <authorList>
            <consortium name="The Broad Institute Genomics Platform"/>
            <consortium name="The Broad Institute Genome Sequencing Center for Infectious Disease"/>
            <person name="Wu L."/>
            <person name="Ma J."/>
        </authorList>
    </citation>
    <scope>NUCLEOTIDE SEQUENCE [LARGE SCALE GENOMIC DNA]</scope>
    <source>
        <strain evidence="5">JCM 10303</strain>
    </source>
</reference>
<protein>
    <submittedName>
        <fullName evidence="4">Uncharacterized protein</fullName>
    </submittedName>
</protein>
<feature type="region of interest" description="Disordered" evidence="1">
    <location>
        <begin position="92"/>
        <end position="120"/>
    </location>
</feature>
<evidence type="ECO:0000256" key="3">
    <source>
        <dbReference type="SAM" id="SignalP"/>
    </source>
</evidence>
<dbReference type="Pfam" id="PF20554">
    <property type="entry name" value="DUF6766"/>
    <property type="match status" value="1"/>
</dbReference>